<dbReference type="InterPro" id="IPR016039">
    <property type="entry name" value="Thiolase-like"/>
</dbReference>
<dbReference type="Proteomes" id="UP000000488">
    <property type="component" value="Chromosome"/>
</dbReference>
<dbReference type="AlphaFoldDB" id="F8CFT4"/>
<dbReference type="Gene3D" id="3.40.47.10">
    <property type="match status" value="1"/>
</dbReference>
<evidence type="ECO:0000313" key="2">
    <source>
        <dbReference type="Proteomes" id="UP000000488"/>
    </source>
</evidence>
<dbReference type="GO" id="GO:0016746">
    <property type="term" value="F:acyltransferase activity"/>
    <property type="evidence" value="ECO:0007669"/>
    <property type="project" value="InterPro"/>
</dbReference>
<dbReference type="KEGG" id="mfu:LILAB_14990"/>
<accession>F8CFT4</accession>
<dbReference type="HOGENOM" id="CLU_063022_1_0_7"/>
<dbReference type="EMBL" id="CP002830">
    <property type="protein sequence ID" value="AEI64903.1"/>
    <property type="molecule type" value="Genomic_DNA"/>
</dbReference>
<organism evidence="1 2">
    <name type="scientific">Myxococcus fulvus (strain ATCC BAA-855 / HW-1)</name>
    <dbReference type="NCBI Taxonomy" id="483219"/>
    <lineage>
        <taxon>Bacteria</taxon>
        <taxon>Pseudomonadati</taxon>
        <taxon>Myxococcota</taxon>
        <taxon>Myxococcia</taxon>
        <taxon>Myxococcales</taxon>
        <taxon>Cystobacterineae</taxon>
        <taxon>Myxococcaceae</taxon>
        <taxon>Myxococcus</taxon>
    </lineage>
</organism>
<protein>
    <recommendedName>
        <fullName evidence="3">Beta-ketoacyl synthase N-terminal domain-containing protein</fullName>
    </recommendedName>
</protein>
<name>F8CFT4_MYXFH</name>
<sequence length="363" mass="39499">MELAITSLGLVTSVGYDVVTACASIRAGISRPHPLRYFQALDEDSGDMEFLVGHPVRIFTDGFNIVGRWMRLAQGSIRDLVRYGGLPPATDKGFWRLTGLIVITPYHNDERLLNDSETSQEDVRHAYLEPLRQSLEVPIARENAELVCLGQAGVAWAIQQATHWMTTKRLERLIVVAADSYCDPLTLDWLSAYRRLKTPDNPCGLAPGEAGAAFLLEAPASARRRQPEMRLAIDGVATAVEPNHFFTRKPIVGVALSEVLAQTLVTSSTSSFKGDLVSDLNGENWRAREMGNARVRLADHLDESVRVLMPATSVGDTGAASGALSLCVAARAIVRGYARTGQVLVATSSERGHVGALILRKNN</sequence>
<dbReference type="STRING" id="483219.LILAB_14990"/>
<dbReference type="SUPFAM" id="SSF53901">
    <property type="entry name" value="Thiolase-like"/>
    <property type="match status" value="1"/>
</dbReference>
<reference evidence="1 2" key="1">
    <citation type="journal article" date="2011" name="J. Bacteriol.">
        <title>Genome sequence of the halotolerant marine bacterium Myxococcus fulvus HW-1.</title>
        <authorList>
            <person name="Li Z.F."/>
            <person name="Li X."/>
            <person name="Liu H."/>
            <person name="Liu X."/>
            <person name="Han K."/>
            <person name="Wu Z.H."/>
            <person name="Hu W."/>
            <person name="Li F.F."/>
            <person name="Li Y.Z."/>
        </authorList>
    </citation>
    <scope>NUCLEOTIDE SEQUENCE [LARGE SCALE GENOMIC DNA]</scope>
    <source>
        <strain evidence="2">ATCC BAA-855 / HW-1</strain>
    </source>
</reference>
<gene>
    <name evidence="1" type="ordered locus">LILAB_14990</name>
</gene>
<evidence type="ECO:0008006" key="3">
    <source>
        <dbReference type="Google" id="ProtNLM"/>
    </source>
</evidence>
<proteinExistence type="predicted"/>
<evidence type="ECO:0000313" key="1">
    <source>
        <dbReference type="EMBL" id="AEI64903.1"/>
    </source>
</evidence>
<dbReference type="eggNOG" id="COG0304">
    <property type="taxonomic scope" value="Bacteria"/>
</dbReference>